<dbReference type="InterPro" id="IPR038721">
    <property type="entry name" value="IS701-like_DDE_dom"/>
</dbReference>
<dbReference type="SUPFAM" id="SSF53098">
    <property type="entry name" value="Ribonuclease H-like"/>
    <property type="match status" value="1"/>
</dbReference>
<dbReference type="PANTHER" id="PTHR33627">
    <property type="entry name" value="TRANSPOSASE"/>
    <property type="match status" value="1"/>
</dbReference>
<proteinExistence type="predicted"/>
<protein>
    <submittedName>
        <fullName evidence="3">IS701 family transposase</fullName>
    </submittedName>
</protein>
<accession>A0AAU1U132</accession>
<name>A0AAU1U132_9ACTN</name>
<evidence type="ECO:0000313" key="5">
    <source>
        <dbReference type="EMBL" id="WTS16888.1"/>
    </source>
</evidence>
<evidence type="ECO:0000313" key="3">
    <source>
        <dbReference type="EMBL" id="WTS11335.1"/>
    </source>
</evidence>
<reference evidence="3" key="1">
    <citation type="submission" date="2022-10" db="EMBL/GenBank/DDBJ databases">
        <title>The complete genomes of actinobacterial strains from the NBC collection.</title>
        <authorList>
            <person name="Joergensen T.S."/>
            <person name="Alvarez Arevalo M."/>
            <person name="Sterndorff E.B."/>
            <person name="Faurdal D."/>
            <person name="Vuksanovic O."/>
            <person name="Mourched A.-S."/>
            <person name="Charusanti P."/>
            <person name="Shaw S."/>
            <person name="Blin K."/>
            <person name="Weber T."/>
        </authorList>
    </citation>
    <scope>NUCLEOTIDE SEQUENCE</scope>
    <source>
        <strain evidence="3">NBC_00119</strain>
    </source>
</reference>
<dbReference type="NCBIfam" id="NF033540">
    <property type="entry name" value="transpos_IS701"/>
    <property type="match status" value="1"/>
</dbReference>
<sequence length="408" mass="45763">MKLSLGVVRTDELAEGQVRELEGELEALCASVDDVFARPASRENLRAMVRGLLSEVPRKNLWQLAEAAGHPNPDRLQGFLAKAAWDADELRDRVRAVAVDALADDDAVLIADETGDIKKGTKTAGVQRQYTGTAGRVENAQVSVHLSYGSRRGRTLIDAELYLGRNWAGTTVEHERRCAEQGIPPERASAVVTKPELARRMLERALAASVPFTYFLADEAYGQCRALRAWLEEHHVRYVLAVPKDEVLPLPDGRTRQARELWALVPEDAFERRPCADGAKGPREYDWATVQLATTEGDFERHLLIRRSIVPNKKDKKTGELVREIAYFLCHTHLDTTLAEMVVAAGQRWMVEESFQVAKGQVGLDEHEVRKWCSWYRHTTVCMLAMAFLVTVRSRLIPAPPMTPDPRP</sequence>
<dbReference type="EMBL" id="CP108195">
    <property type="protein sequence ID" value="WTS11335.1"/>
    <property type="molecule type" value="Genomic_DNA"/>
</dbReference>
<evidence type="ECO:0000259" key="1">
    <source>
        <dbReference type="Pfam" id="PF13546"/>
    </source>
</evidence>
<dbReference type="InterPro" id="IPR012337">
    <property type="entry name" value="RNaseH-like_sf"/>
</dbReference>
<evidence type="ECO:0000313" key="2">
    <source>
        <dbReference type="EMBL" id="WTS10041.1"/>
    </source>
</evidence>
<dbReference type="PANTHER" id="PTHR33627:SF1">
    <property type="entry name" value="TRANSPOSASE"/>
    <property type="match status" value="1"/>
</dbReference>
<dbReference type="EMBL" id="CP108195">
    <property type="protein sequence ID" value="WTS16888.1"/>
    <property type="molecule type" value="Genomic_DNA"/>
</dbReference>
<dbReference type="InterPro" id="IPR039365">
    <property type="entry name" value="IS701-like"/>
</dbReference>
<dbReference type="EMBL" id="CP108195">
    <property type="protein sequence ID" value="WTS11645.1"/>
    <property type="molecule type" value="Genomic_DNA"/>
</dbReference>
<dbReference type="EMBL" id="CP108195">
    <property type="protein sequence ID" value="WTS10041.1"/>
    <property type="molecule type" value="Genomic_DNA"/>
</dbReference>
<organism evidence="3">
    <name type="scientific">Streptomyces sp. NBC_00119</name>
    <dbReference type="NCBI Taxonomy" id="2975659"/>
    <lineage>
        <taxon>Bacteria</taxon>
        <taxon>Bacillati</taxon>
        <taxon>Actinomycetota</taxon>
        <taxon>Actinomycetes</taxon>
        <taxon>Kitasatosporales</taxon>
        <taxon>Streptomycetaceae</taxon>
        <taxon>Streptomyces</taxon>
    </lineage>
</organism>
<evidence type="ECO:0000313" key="4">
    <source>
        <dbReference type="EMBL" id="WTS11645.1"/>
    </source>
</evidence>
<dbReference type="Pfam" id="PF13546">
    <property type="entry name" value="DDE_5"/>
    <property type="match status" value="1"/>
</dbReference>
<dbReference type="AlphaFoldDB" id="A0AAU1U132"/>
<gene>
    <name evidence="2" type="ORF">OHU69_02340</name>
    <name evidence="3" type="ORF">OHU69_09800</name>
    <name evidence="4" type="ORF">OHU69_11685</name>
    <name evidence="5" type="ORF">OHU69_41015</name>
</gene>
<feature type="domain" description="Transposase IS701-like DDE" evidence="1">
    <location>
        <begin position="34"/>
        <end position="252"/>
    </location>
</feature>